<name>A0A3P3ZR27_9ZZZZ</name>
<sequence>MPGARLIVAYHWQMTLARFHQSMWN</sequence>
<evidence type="ECO:0000313" key="1">
    <source>
        <dbReference type="EMBL" id="VAY89144.1"/>
    </source>
</evidence>
<dbReference type="AlphaFoldDB" id="A0A3P3ZR27"/>
<gene>
    <name evidence="1" type="ORF">CARN8_5340005</name>
</gene>
<reference evidence="1" key="1">
    <citation type="submission" date="2018-10" db="EMBL/GenBank/DDBJ databases">
        <authorList>
            <person name="Plewniak F."/>
        </authorList>
    </citation>
    <scope>NUCLEOTIDE SEQUENCE</scope>
</reference>
<accession>A0A3P3ZR27</accession>
<organism evidence="1">
    <name type="scientific">mine drainage metagenome</name>
    <dbReference type="NCBI Taxonomy" id="410659"/>
    <lineage>
        <taxon>unclassified sequences</taxon>
        <taxon>metagenomes</taxon>
        <taxon>ecological metagenomes</taxon>
    </lineage>
</organism>
<protein>
    <submittedName>
        <fullName evidence="1">Uncharacterized protein</fullName>
    </submittedName>
</protein>
<dbReference type="EMBL" id="UOYP01000484">
    <property type="protein sequence ID" value="VAY89144.1"/>
    <property type="molecule type" value="Genomic_DNA"/>
</dbReference>
<proteinExistence type="predicted"/>